<protein>
    <submittedName>
        <fullName evidence="1">Uncharacterized protein</fullName>
    </submittedName>
</protein>
<reference evidence="1" key="1">
    <citation type="journal article" date="2014" name="Int. J. Syst. Evol. Microbiol.">
        <title>Complete genome sequence of Corynebacterium casei LMG S-19264T (=DSM 44701T), isolated from a smear-ripened cheese.</title>
        <authorList>
            <consortium name="US DOE Joint Genome Institute (JGI-PGF)"/>
            <person name="Walter F."/>
            <person name="Albersmeier A."/>
            <person name="Kalinowski J."/>
            <person name="Ruckert C."/>
        </authorList>
    </citation>
    <scope>NUCLEOTIDE SEQUENCE</scope>
    <source>
        <strain evidence="1">CGMCC 1.7086</strain>
    </source>
</reference>
<name>A0A917YVX3_9ALTE</name>
<accession>A0A917YVX3</accession>
<proteinExistence type="predicted"/>
<sequence>MDDFDSNVFVNCPFDDDYRQLLLSVVFTVKTLGFTPRLSLERNDSGETRIDKILNLILESKFGIHDLSRIISSGSEEHYRMNMPFELGIDYGCQKLKGDVWSRKKILILEKERYRYQKALSDLSGSDIKSHDDDPIKVIKVVRNWFVPSEIERASSGNVIWGDFNDFHAFLHDELVINDGHDSIDEVEVIEIISMMDSWFTKKCNKSIQQDLASEAAA</sequence>
<comment type="caution">
    <text evidence="1">The sequence shown here is derived from an EMBL/GenBank/DDBJ whole genome shotgun (WGS) entry which is preliminary data.</text>
</comment>
<reference evidence="1" key="2">
    <citation type="submission" date="2020-09" db="EMBL/GenBank/DDBJ databases">
        <authorList>
            <person name="Sun Q."/>
            <person name="Zhou Y."/>
        </authorList>
    </citation>
    <scope>NUCLEOTIDE SEQUENCE</scope>
    <source>
        <strain evidence="1">CGMCC 1.7086</strain>
    </source>
</reference>
<dbReference type="EMBL" id="BMLS01000002">
    <property type="protein sequence ID" value="GGO67747.1"/>
    <property type="molecule type" value="Genomic_DNA"/>
</dbReference>
<organism evidence="1 2">
    <name type="scientific">Bowmanella pacifica</name>
    <dbReference type="NCBI Taxonomy" id="502051"/>
    <lineage>
        <taxon>Bacteria</taxon>
        <taxon>Pseudomonadati</taxon>
        <taxon>Pseudomonadota</taxon>
        <taxon>Gammaproteobacteria</taxon>
        <taxon>Alteromonadales</taxon>
        <taxon>Alteromonadaceae</taxon>
        <taxon>Bowmanella</taxon>
    </lineage>
</organism>
<dbReference type="Proteomes" id="UP000606935">
    <property type="component" value="Unassembled WGS sequence"/>
</dbReference>
<dbReference type="RefSeq" id="WP_188692595.1">
    <property type="nucleotide sequence ID" value="NZ_BMLS01000002.1"/>
</dbReference>
<gene>
    <name evidence="1" type="ORF">GCM10010982_14980</name>
</gene>
<keyword evidence="2" id="KW-1185">Reference proteome</keyword>
<evidence type="ECO:0000313" key="1">
    <source>
        <dbReference type="EMBL" id="GGO67747.1"/>
    </source>
</evidence>
<evidence type="ECO:0000313" key="2">
    <source>
        <dbReference type="Proteomes" id="UP000606935"/>
    </source>
</evidence>
<dbReference type="AlphaFoldDB" id="A0A917YVX3"/>